<evidence type="ECO:0008006" key="4">
    <source>
        <dbReference type="Google" id="ProtNLM"/>
    </source>
</evidence>
<dbReference type="Proteomes" id="UP000295021">
    <property type="component" value="Unassembled WGS sequence"/>
</dbReference>
<evidence type="ECO:0000313" key="3">
    <source>
        <dbReference type="Proteomes" id="UP000295021"/>
    </source>
</evidence>
<name>A0AAX2QLL7_9HYPH</name>
<dbReference type="EMBL" id="SMBI01000005">
    <property type="protein sequence ID" value="TCU25274.1"/>
    <property type="molecule type" value="Genomic_DNA"/>
</dbReference>
<feature type="chain" id="PRO_5043926118" description="Lipoprotein" evidence="1">
    <location>
        <begin position="22"/>
        <end position="85"/>
    </location>
</feature>
<dbReference type="PROSITE" id="PS51257">
    <property type="entry name" value="PROKAR_LIPOPROTEIN"/>
    <property type="match status" value="1"/>
</dbReference>
<keyword evidence="1" id="KW-0732">Signal</keyword>
<dbReference type="AlphaFoldDB" id="A0AAX2QLL7"/>
<feature type="signal peptide" evidence="1">
    <location>
        <begin position="1"/>
        <end position="21"/>
    </location>
</feature>
<gene>
    <name evidence="2" type="ORF">EV131_105388</name>
</gene>
<protein>
    <recommendedName>
        <fullName evidence="4">Lipoprotein</fullName>
    </recommendedName>
</protein>
<evidence type="ECO:0000313" key="2">
    <source>
        <dbReference type="EMBL" id="TCU25274.1"/>
    </source>
</evidence>
<reference evidence="2 3" key="1">
    <citation type="submission" date="2019-03" db="EMBL/GenBank/DDBJ databases">
        <title>Genomic Encyclopedia of Type Strains, Phase IV (KMG-V): Genome sequencing to study the core and pangenomes of soil and plant-associated prokaryotes.</title>
        <authorList>
            <person name="Whitman W."/>
        </authorList>
    </citation>
    <scope>NUCLEOTIDE SEQUENCE [LARGE SCALE GENOMIC DNA]</scope>
    <source>
        <strain evidence="2 3">FB403</strain>
    </source>
</reference>
<evidence type="ECO:0000256" key="1">
    <source>
        <dbReference type="SAM" id="SignalP"/>
    </source>
</evidence>
<accession>A0AAX2QLL7</accession>
<proteinExistence type="predicted"/>
<organism evidence="2 3">
    <name type="scientific">Rhizobium laguerreae</name>
    <dbReference type="NCBI Taxonomy" id="1076926"/>
    <lineage>
        <taxon>Bacteria</taxon>
        <taxon>Pseudomonadati</taxon>
        <taxon>Pseudomonadota</taxon>
        <taxon>Alphaproteobacteria</taxon>
        <taxon>Hyphomicrobiales</taxon>
        <taxon>Rhizobiaceae</taxon>
        <taxon>Rhizobium/Agrobacterium group</taxon>
        <taxon>Rhizobium</taxon>
    </lineage>
</organism>
<sequence>MKRAMLLMKACLIMTPVATLAGCGTSGPADVSGLRRVAGTDLIGARGATDADQRKIDRTVVRFCAGGVWTRKQCGLHGESIAAPR</sequence>
<dbReference type="RefSeq" id="WP_132611361.1">
    <property type="nucleotide sequence ID" value="NZ_SMBI01000005.1"/>
</dbReference>
<comment type="caution">
    <text evidence="2">The sequence shown here is derived from an EMBL/GenBank/DDBJ whole genome shotgun (WGS) entry which is preliminary data.</text>
</comment>